<feature type="compositionally biased region" description="Polar residues" evidence="5">
    <location>
        <begin position="967"/>
        <end position="976"/>
    </location>
</feature>
<dbReference type="InterPro" id="IPR045012">
    <property type="entry name" value="NLP"/>
</dbReference>
<feature type="region of interest" description="Disordered" evidence="5">
    <location>
        <begin position="950"/>
        <end position="976"/>
    </location>
</feature>
<keyword evidence="1" id="KW-0805">Transcription regulation</keyword>
<dbReference type="InterPro" id="IPR000270">
    <property type="entry name" value="PB1_dom"/>
</dbReference>
<keyword evidence="4" id="KW-0539">Nucleus</keyword>
<feature type="region of interest" description="Disordered" evidence="5">
    <location>
        <begin position="546"/>
        <end position="575"/>
    </location>
</feature>
<evidence type="ECO:0000256" key="5">
    <source>
        <dbReference type="SAM" id="MobiDB-lite"/>
    </source>
</evidence>
<feature type="domain" description="PB1" evidence="7">
    <location>
        <begin position="981"/>
        <end position="1063"/>
    </location>
</feature>
<evidence type="ECO:0000256" key="1">
    <source>
        <dbReference type="ARBA" id="ARBA00023015"/>
    </source>
</evidence>
<feature type="compositionally biased region" description="Low complexity" evidence="5">
    <location>
        <begin position="550"/>
        <end position="568"/>
    </location>
</feature>
<dbReference type="Pfam" id="PF22922">
    <property type="entry name" value="GAF_NLP"/>
    <property type="match status" value="1"/>
</dbReference>
<evidence type="ECO:0000259" key="7">
    <source>
        <dbReference type="PROSITE" id="PS51745"/>
    </source>
</evidence>
<dbReference type="Pfam" id="PF02042">
    <property type="entry name" value="RWP-RK"/>
    <property type="match status" value="1"/>
</dbReference>
<keyword evidence="9" id="KW-1185">Reference proteome</keyword>
<dbReference type="EMBL" id="OZ020103">
    <property type="protein sequence ID" value="CAK9278004.1"/>
    <property type="molecule type" value="Genomic_DNA"/>
</dbReference>
<name>A0ABP0XFW3_9BRYO</name>
<evidence type="ECO:0000256" key="4">
    <source>
        <dbReference type="ARBA" id="ARBA00023242"/>
    </source>
</evidence>
<evidence type="ECO:0000259" key="6">
    <source>
        <dbReference type="PROSITE" id="PS51519"/>
    </source>
</evidence>
<dbReference type="PROSITE" id="PS51745">
    <property type="entry name" value="PB1"/>
    <property type="match status" value="1"/>
</dbReference>
<dbReference type="PANTHER" id="PTHR32002:SF41">
    <property type="entry name" value="PROTEIN NLP8"/>
    <property type="match status" value="1"/>
</dbReference>
<dbReference type="InterPro" id="IPR053793">
    <property type="entry name" value="PB1-like"/>
</dbReference>
<evidence type="ECO:0008006" key="10">
    <source>
        <dbReference type="Google" id="ProtNLM"/>
    </source>
</evidence>
<evidence type="ECO:0000313" key="9">
    <source>
        <dbReference type="Proteomes" id="UP001497444"/>
    </source>
</evidence>
<gene>
    <name evidence="8" type="ORF">CSSPJE1EN1_LOCUS23482</name>
</gene>
<dbReference type="PROSITE" id="PS51519">
    <property type="entry name" value="RWP_RK"/>
    <property type="match status" value="1"/>
</dbReference>
<organism evidence="8 9">
    <name type="scientific">Sphagnum jensenii</name>
    <dbReference type="NCBI Taxonomy" id="128206"/>
    <lineage>
        <taxon>Eukaryota</taxon>
        <taxon>Viridiplantae</taxon>
        <taxon>Streptophyta</taxon>
        <taxon>Embryophyta</taxon>
        <taxon>Bryophyta</taxon>
        <taxon>Sphagnophytina</taxon>
        <taxon>Sphagnopsida</taxon>
        <taxon>Sphagnales</taxon>
        <taxon>Sphagnaceae</taxon>
        <taxon>Sphagnum</taxon>
    </lineage>
</organism>
<accession>A0ABP0XFW3</accession>
<evidence type="ECO:0000313" key="8">
    <source>
        <dbReference type="EMBL" id="CAK9278004.1"/>
    </source>
</evidence>
<dbReference type="Proteomes" id="UP001497444">
    <property type="component" value="Chromosome 8"/>
</dbReference>
<protein>
    <recommendedName>
        <fullName evidence="10">Protein NLP2</fullName>
    </recommendedName>
</protein>
<dbReference type="Gene3D" id="3.10.20.90">
    <property type="entry name" value="Phosphatidylinositol 3-kinase Catalytic Subunit, Chain A, domain 1"/>
    <property type="match status" value="1"/>
</dbReference>
<dbReference type="PANTHER" id="PTHR32002">
    <property type="entry name" value="PROTEIN NLP8"/>
    <property type="match status" value="1"/>
</dbReference>
<dbReference type="CDD" id="cd06407">
    <property type="entry name" value="PB1_NLP"/>
    <property type="match status" value="1"/>
</dbReference>
<keyword evidence="3" id="KW-0804">Transcription</keyword>
<evidence type="ECO:0000256" key="2">
    <source>
        <dbReference type="ARBA" id="ARBA00023125"/>
    </source>
</evidence>
<feature type="domain" description="RWP-RK" evidence="6">
    <location>
        <begin position="785"/>
        <end position="870"/>
    </location>
</feature>
<evidence type="ECO:0000256" key="3">
    <source>
        <dbReference type="ARBA" id="ARBA00023163"/>
    </source>
</evidence>
<keyword evidence="2" id="KW-0238">DNA-binding</keyword>
<reference evidence="8" key="1">
    <citation type="submission" date="2024-02" db="EMBL/GenBank/DDBJ databases">
        <authorList>
            <consortium name="ELIXIR-Norway"/>
            <consortium name="Elixir Norway"/>
        </authorList>
    </citation>
    <scope>NUCLEOTIDE SEQUENCE</scope>
</reference>
<dbReference type="InterPro" id="IPR034891">
    <property type="entry name" value="PB1_NLP"/>
</dbReference>
<dbReference type="Pfam" id="PF00564">
    <property type="entry name" value="PB1"/>
    <property type="match status" value="1"/>
</dbReference>
<dbReference type="InterPro" id="IPR003035">
    <property type="entry name" value="RWP-RK_dom"/>
</dbReference>
<sequence>MDRSVNQVTATCYLRQQEEDQQQNWGTTEFIALNQQQQQQMMMMVAPAASGLSSIGEQQQLQHHPKFQVDDVVLAELMDMEIPFCSEQILLEQPWMSSSNCSPAVAAEFAFNISGHQHHLYSNSINSNSNITTFANLQAGCLPPPANSFSPMGHPIPSAHFPVSQEESEETHGSDFTTMPPSQGNLRSTISGENFAELSQLLLGVTANNSTEGEGEEGEAAEYSAMMPGEQLQSLIPLPPPPPPLVQCRSFNRNHETAGGGGILQHNSSILCYEKALDGLVTSSSSSSLEMEEARSSGQVKQVSRARSRGAAAAGRLDHHGLTIQERTMQALQYIGKACVDVLVQVWMPMKTDDNRVLLTTREQPFVLEHKTDHRLQYYRSVSEEYEFAVTSSSPGLPGRVFLQQVPEWTPNVQFYNSQEYLRVKDAQKYDVRGTLAVPVFEPSSRNCLAVIELVMSAEKLQYAPEIDIICRALQSVNLASSDGTELPALEMRTQGRQAALAEIAEVLTAVCETHKLPLAQTWIPGSVTCHAMNFIDGNDSNDSNRRFMNSYESSSSNSSSSSNNNDNGSGGRSRVCLRTADGPHYVNDPRVWGFRHACSEHFLEKGQGLPGKAYVSNQPSFEPDVKNYSKIEYPLGHYARLFGLGAAVAIRLRSIHTGSDDYVLEFFLPPTCVNSQEQQVVLNSLSITMQRVCRSLRTVSDKELQEEKGREFQFEENYQRNSGGSLRVSTVGTLASPDTGEKQEVEDPQISNLQSLNGAKIEESGELTEEGSLVFTSMGMGLDAATQKQRLDRRRGTSEKTIGLDIIQQYFTGSLKDAAKSIGVCPTTLKRICRQHGISRWPSRKINKVNRSLKKLQGVIESVHGADVHLHLTGAHMSISEVATFSENSGVGDDKSSDAIEAAEWANHKSDSVFIESQVHGSCGALTAVATHAECIPYCLDADQISGHAHEQSKESGSSHAPHGNECSSPSSGIGNMPSSVTVKATFEADTVRFKLAFGSSFMELKNEIALRFQFNGRDFDLKYLDDDEEWMLLTCDTDLSECIDVMQSLGGHVIKLLVAMATRT</sequence>
<dbReference type="InterPro" id="IPR055081">
    <property type="entry name" value="NLP1-9_GAF"/>
</dbReference>
<dbReference type="SMART" id="SM00666">
    <property type="entry name" value="PB1"/>
    <property type="match status" value="1"/>
</dbReference>
<proteinExistence type="predicted"/>
<dbReference type="SUPFAM" id="SSF54277">
    <property type="entry name" value="CAD &amp; PB1 domains"/>
    <property type="match status" value="1"/>
</dbReference>